<dbReference type="Pfam" id="PF16137">
    <property type="entry name" value="DUF4845"/>
    <property type="match status" value="1"/>
</dbReference>
<sequence>MRKQQGATFLTWVAGVGVVIFVFLTATKMAPLYMEFYTVRSLVDHVAQESPGNISLQQIRRKIDDFMVVNSLDSFSTDDFKVIDVQGKNNVRALEIHYEVRKHWVANIDFLMNFQYSKELGAASDT</sequence>
<accession>A0ABY9MNF8</accession>
<protein>
    <submittedName>
        <fullName evidence="2">DUF4845 domain-containing protein</fullName>
    </submittedName>
</protein>
<proteinExistence type="predicted"/>
<evidence type="ECO:0000256" key="1">
    <source>
        <dbReference type="SAM" id="Phobius"/>
    </source>
</evidence>
<reference evidence="2 3" key="1">
    <citation type="submission" date="2023-08" db="EMBL/GenBank/DDBJ databases">
        <title>New molecular markers tilS and rpoB for phylogenetic and monitoring studies of the genus Thiothrix biodiversity.</title>
        <authorList>
            <person name="Ravin N.V."/>
            <person name="Smolyakov D."/>
            <person name="Markov N.D."/>
            <person name="Beletsky A.V."/>
            <person name="Mardanov A.V."/>
            <person name="Rudenko T.S."/>
            <person name="Grabovich M.Y."/>
        </authorList>
    </citation>
    <scope>NUCLEOTIDE SEQUENCE [LARGE SCALE GENOMIC DNA]</scope>
    <source>
        <strain evidence="2 3">MK1</strain>
    </source>
</reference>
<keyword evidence="1" id="KW-0812">Transmembrane</keyword>
<evidence type="ECO:0000313" key="3">
    <source>
        <dbReference type="Proteomes" id="UP001236657"/>
    </source>
</evidence>
<organism evidence="2 3">
    <name type="scientific">Thiothrix lacustris</name>
    <dbReference type="NCBI Taxonomy" id="525917"/>
    <lineage>
        <taxon>Bacteria</taxon>
        <taxon>Pseudomonadati</taxon>
        <taxon>Pseudomonadota</taxon>
        <taxon>Gammaproteobacteria</taxon>
        <taxon>Thiotrichales</taxon>
        <taxon>Thiotrichaceae</taxon>
        <taxon>Thiothrix</taxon>
    </lineage>
</organism>
<dbReference type="EMBL" id="CP133218">
    <property type="protein sequence ID" value="WML90173.1"/>
    <property type="molecule type" value="Genomic_DNA"/>
</dbReference>
<keyword evidence="3" id="KW-1185">Reference proteome</keyword>
<keyword evidence="1" id="KW-1133">Transmembrane helix</keyword>
<gene>
    <name evidence="2" type="ORF">RCF98_14510</name>
</gene>
<dbReference type="RefSeq" id="WP_308894571.1">
    <property type="nucleotide sequence ID" value="NZ_CP133218.1"/>
</dbReference>
<dbReference type="InterPro" id="IPR032314">
    <property type="entry name" value="DUF4845"/>
</dbReference>
<dbReference type="Proteomes" id="UP001236657">
    <property type="component" value="Chromosome"/>
</dbReference>
<keyword evidence="1" id="KW-0472">Membrane</keyword>
<feature type="transmembrane region" description="Helical" evidence="1">
    <location>
        <begin position="6"/>
        <end position="26"/>
    </location>
</feature>
<evidence type="ECO:0000313" key="2">
    <source>
        <dbReference type="EMBL" id="WML90173.1"/>
    </source>
</evidence>
<name>A0ABY9MNF8_9GAMM</name>